<evidence type="ECO:0000256" key="5">
    <source>
        <dbReference type="ARBA" id="ARBA00022692"/>
    </source>
</evidence>
<sequence>MGSGICGGERFVNKYINLWILIGVCAISALVEPRFLGPTNLINISNVASILLIAALAQMLIILLGEIDLSMGSVVALVSMVTVMTANQFGIWYGFLAGIAAGGIAGLLNGFITSLGVPSFITTVAALTYMAGIARYISGGIPVESKDPASGLLGSTYVGPIPLTVLIAACLLGLIYAVTKFSQFGRVVYFIGSNKRATLLSGVNISRSILLTFTVSGTLTGLAGIILASRVHSGQPELFPTLAFEAIGAIALGGIPLTGGRGSVWQVLSGVIIYSVIKNALTLANFSSQVQQVILGLILILAVTVSMYSSKRTKLGVIGA</sequence>
<reference evidence="10" key="2">
    <citation type="submission" date="2015-03" db="EMBL/GenBank/DDBJ databases">
        <title>Genome sequence of Paenibacillus beijingensis strain DSM 24997T.</title>
        <authorList>
            <person name="Kwak Y."/>
            <person name="Shin J.-H."/>
        </authorList>
    </citation>
    <scope>NUCLEOTIDE SEQUENCE [LARGE SCALE GENOMIC DNA]</scope>
    <source>
        <strain evidence="10">DSM 24997</strain>
    </source>
</reference>
<dbReference type="GO" id="GO:0022857">
    <property type="term" value="F:transmembrane transporter activity"/>
    <property type="evidence" value="ECO:0007669"/>
    <property type="project" value="InterPro"/>
</dbReference>
<keyword evidence="6 8" id="KW-1133">Transmembrane helix</keyword>
<keyword evidence="3" id="KW-1003">Cell membrane</keyword>
<dbReference type="PANTHER" id="PTHR32196:SF21">
    <property type="entry name" value="ABC TRANSPORTER PERMEASE PROTEIN YPHD-RELATED"/>
    <property type="match status" value="1"/>
</dbReference>
<dbReference type="Pfam" id="PF02653">
    <property type="entry name" value="BPD_transp_2"/>
    <property type="match status" value="1"/>
</dbReference>
<keyword evidence="10" id="KW-1185">Reference proteome</keyword>
<feature type="transmembrane region" description="Helical" evidence="8">
    <location>
        <begin position="238"/>
        <end position="257"/>
    </location>
</feature>
<keyword evidence="2" id="KW-0813">Transport</keyword>
<gene>
    <name evidence="9" type="ORF">VN24_12105</name>
</gene>
<feature type="transmembrane region" description="Helical" evidence="8">
    <location>
        <begin position="290"/>
        <end position="308"/>
    </location>
</feature>
<dbReference type="STRING" id="1126833.VN24_12105"/>
<feature type="transmembrane region" description="Helical" evidence="8">
    <location>
        <begin position="92"/>
        <end position="112"/>
    </location>
</feature>
<evidence type="ECO:0000313" key="9">
    <source>
        <dbReference type="EMBL" id="AJY77683.1"/>
    </source>
</evidence>
<evidence type="ECO:0000256" key="6">
    <source>
        <dbReference type="ARBA" id="ARBA00022989"/>
    </source>
</evidence>
<accession>A0A0D5NS17</accession>
<evidence type="ECO:0000256" key="7">
    <source>
        <dbReference type="ARBA" id="ARBA00023136"/>
    </source>
</evidence>
<dbReference type="PANTHER" id="PTHR32196">
    <property type="entry name" value="ABC TRANSPORTER PERMEASE PROTEIN YPHD-RELATED-RELATED"/>
    <property type="match status" value="1"/>
</dbReference>
<dbReference type="KEGG" id="pbj:VN24_12105"/>
<evidence type="ECO:0000256" key="8">
    <source>
        <dbReference type="SAM" id="Phobius"/>
    </source>
</evidence>
<dbReference type="AlphaFoldDB" id="A0A0D5NS17"/>
<name>A0A0D5NS17_9BACL</name>
<keyword evidence="4" id="KW-0997">Cell inner membrane</keyword>
<feature type="transmembrane region" description="Helical" evidence="8">
    <location>
        <begin position="119"/>
        <end position="137"/>
    </location>
</feature>
<comment type="subcellular location">
    <subcellularLocation>
        <location evidence="1">Cell membrane</location>
        <topology evidence="1">Multi-pass membrane protein</topology>
    </subcellularLocation>
</comment>
<keyword evidence="7 8" id="KW-0472">Membrane</keyword>
<dbReference type="EMBL" id="CP011058">
    <property type="protein sequence ID" value="AJY77683.1"/>
    <property type="molecule type" value="Genomic_DNA"/>
</dbReference>
<evidence type="ECO:0000256" key="4">
    <source>
        <dbReference type="ARBA" id="ARBA00022519"/>
    </source>
</evidence>
<evidence type="ECO:0000256" key="3">
    <source>
        <dbReference type="ARBA" id="ARBA00022475"/>
    </source>
</evidence>
<feature type="transmembrane region" description="Helical" evidence="8">
    <location>
        <begin position="43"/>
        <end position="64"/>
    </location>
</feature>
<evidence type="ECO:0000313" key="10">
    <source>
        <dbReference type="Proteomes" id="UP000032633"/>
    </source>
</evidence>
<reference evidence="9 10" key="1">
    <citation type="journal article" date="2015" name="J. Biotechnol.">
        <title>Complete genome sequence of Paenibacillus beijingensis 7188(T) (=DSM 24997(T)), a novel rhizobacterium from jujube garden soil.</title>
        <authorList>
            <person name="Kwak Y."/>
            <person name="Shin J.H."/>
        </authorList>
    </citation>
    <scope>NUCLEOTIDE SEQUENCE [LARGE SCALE GENOMIC DNA]</scope>
    <source>
        <strain evidence="9 10">DSM 24997</strain>
    </source>
</reference>
<evidence type="ECO:0000256" key="2">
    <source>
        <dbReference type="ARBA" id="ARBA00022448"/>
    </source>
</evidence>
<dbReference type="PATRIC" id="fig|1126833.4.peg.2651"/>
<dbReference type="HOGENOM" id="CLU_028880_0_0_9"/>
<feature type="transmembrane region" description="Helical" evidence="8">
    <location>
        <begin position="12"/>
        <end position="31"/>
    </location>
</feature>
<proteinExistence type="predicted"/>
<evidence type="ECO:0000256" key="1">
    <source>
        <dbReference type="ARBA" id="ARBA00004651"/>
    </source>
</evidence>
<keyword evidence="5 8" id="KW-0812">Transmembrane</keyword>
<dbReference type="Proteomes" id="UP000032633">
    <property type="component" value="Chromosome"/>
</dbReference>
<feature type="transmembrane region" description="Helical" evidence="8">
    <location>
        <begin position="199"/>
        <end position="226"/>
    </location>
</feature>
<feature type="transmembrane region" description="Helical" evidence="8">
    <location>
        <begin position="264"/>
        <end position="284"/>
    </location>
</feature>
<dbReference type="GO" id="GO:0005886">
    <property type="term" value="C:plasma membrane"/>
    <property type="evidence" value="ECO:0007669"/>
    <property type="project" value="UniProtKB-SubCell"/>
</dbReference>
<protein>
    <recommendedName>
        <fullName evidence="11">ABC transporter permease</fullName>
    </recommendedName>
</protein>
<organism evidence="9 10">
    <name type="scientific">Paenibacillus beijingensis</name>
    <dbReference type="NCBI Taxonomy" id="1126833"/>
    <lineage>
        <taxon>Bacteria</taxon>
        <taxon>Bacillati</taxon>
        <taxon>Bacillota</taxon>
        <taxon>Bacilli</taxon>
        <taxon>Bacillales</taxon>
        <taxon>Paenibacillaceae</taxon>
        <taxon>Paenibacillus</taxon>
    </lineage>
</organism>
<feature type="transmembrane region" description="Helical" evidence="8">
    <location>
        <begin position="157"/>
        <end position="178"/>
    </location>
</feature>
<dbReference type="CDD" id="cd06579">
    <property type="entry name" value="TM_PBP1_transp_AraH_like"/>
    <property type="match status" value="1"/>
</dbReference>
<evidence type="ECO:0008006" key="11">
    <source>
        <dbReference type="Google" id="ProtNLM"/>
    </source>
</evidence>
<dbReference type="InterPro" id="IPR001851">
    <property type="entry name" value="ABC_transp_permease"/>
</dbReference>